<accession>A0A9X4H6K9</accession>
<dbReference type="InterPro" id="IPR024419">
    <property type="entry name" value="YvrJ"/>
</dbReference>
<keyword evidence="1" id="KW-0175">Coiled coil</keyword>
<dbReference type="RefSeq" id="WP_277442386.1">
    <property type="nucleotide sequence ID" value="NZ_JAKOAV010000002.1"/>
</dbReference>
<proteinExistence type="predicted"/>
<evidence type="ECO:0000313" key="3">
    <source>
        <dbReference type="Proteomes" id="UP001154312"/>
    </source>
</evidence>
<dbReference type="AlphaFoldDB" id="A0A9X4H6K9"/>
<protein>
    <submittedName>
        <fullName evidence="2">YvrJ family protein</fullName>
    </submittedName>
</protein>
<reference evidence="2" key="1">
    <citation type="submission" date="2022-02" db="EMBL/GenBank/DDBJ databases">
        <authorList>
            <person name="Leng L."/>
        </authorList>
    </citation>
    <scope>NUCLEOTIDE SEQUENCE</scope>
    <source>
        <strain evidence="2">JI</strain>
    </source>
</reference>
<gene>
    <name evidence="2" type="ORF">L7E55_01310</name>
</gene>
<evidence type="ECO:0000256" key="1">
    <source>
        <dbReference type="SAM" id="Coils"/>
    </source>
</evidence>
<comment type="caution">
    <text evidence="2">The sequence shown here is derived from an EMBL/GenBank/DDBJ whole genome shotgun (WGS) entry which is preliminary data.</text>
</comment>
<dbReference type="Proteomes" id="UP001154312">
    <property type="component" value="Unassembled WGS sequence"/>
</dbReference>
<keyword evidence="3" id="KW-1185">Reference proteome</keyword>
<sequence>METILQAVGNVGFPIAVAAYLLVRIEGKLEALTASIARLAEAVAGERRQEE</sequence>
<organism evidence="2 3">
    <name type="scientific">Pelotomaculum isophthalicicum JI</name>
    <dbReference type="NCBI Taxonomy" id="947010"/>
    <lineage>
        <taxon>Bacteria</taxon>
        <taxon>Bacillati</taxon>
        <taxon>Bacillota</taxon>
        <taxon>Clostridia</taxon>
        <taxon>Eubacteriales</taxon>
        <taxon>Desulfotomaculaceae</taxon>
        <taxon>Pelotomaculum</taxon>
    </lineage>
</organism>
<evidence type="ECO:0000313" key="2">
    <source>
        <dbReference type="EMBL" id="MDF9407009.1"/>
    </source>
</evidence>
<name>A0A9X4H6K9_9FIRM</name>
<dbReference type="EMBL" id="JAKOAV010000002">
    <property type="protein sequence ID" value="MDF9407009.1"/>
    <property type="molecule type" value="Genomic_DNA"/>
</dbReference>
<feature type="coiled-coil region" evidence="1">
    <location>
        <begin position="22"/>
        <end position="49"/>
    </location>
</feature>
<dbReference type="Pfam" id="PF12841">
    <property type="entry name" value="YvrJ"/>
    <property type="match status" value="1"/>
</dbReference>